<dbReference type="EMBL" id="JAHBFI010000008">
    <property type="protein sequence ID" value="MBZ5962322.1"/>
    <property type="molecule type" value="Genomic_DNA"/>
</dbReference>
<comment type="caution">
    <text evidence="4">The sequence shown here is derived from an EMBL/GenBank/DDBJ whole genome shotgun (WGS) entry which is preliminary data.</text>
</comment>
<evidence type="ECO:0000313" key="4">
    <source>
        <dbReference type="EMBL" id="MBZ5962322.1"/>
    </source>
</evidence>
<protein>
    <submittedName>
        <fullName evidence="4">NADH:flavin oxidoreductase</fullName>
    </submittedName>
</protein>
<dbReference type="PANTHER" id="PTHR43656">
    <property type="entry name" value="BINDING OXIDOREDUCTASE, PUTATIVE (AFU_ORTHOLOGUE AFUA_2G08260)-RELATED"/>
    <property type="match status" value="1"/>
</dbReference>
<dbReference type="InterPro" id="IPR001155">
    <property type="entry name" value="OxRdtase_FMN_N"/>
</dbReference>
<feature type="domain" description="NADH:flavin oxidoreductase/NADH oxidase N-terminal" evidence="3">
    <location>
        <begin position="15"/>
        <end position="354"/>
    </location>
</feature>
<name>A0A9Q3SXT1_9LACO</name>
<dbReference type="PANTHER" id="PTHR43656:SF2">
    <property type="entry name" value="BINDING OXIDOREDUCTASE, PUTATIVE (AFU_ORTHOLOGUE AFUA_2G08260)-RELATED"/>
    <property type="match status" value="1"/>
</dbReference>
<organism evidence="4 5">
    <name type="scientific">Leuconostoc gasicomitatum</name>
    <dbReference type="NCBI Taxonomy" id="115778"/>
    <lineage>
        <taxon>Bacteria</taxon>
        <taxon>Bacillati</taxon>
        <taxon>Bacillota</taxon>
        <taxon>Bacilli</taxon>
        <taxon>Lactobacillales</taxon>
        <taxon>Lactobacillaceae</taxon>
        <taxon>Leuconostoc</taxon>
        <taxon>Leuconostoc gelidum group</taxon>
    </lineage>
</organism>
<keyword evidence="1" id="KW-0285">Flavoprotein</keyword>
<keyword evidence="2" id="KW-0560">Oxidoreductase</keyword>
<accession>A0A9Q3SXT1</accession>
<dbReference type="SUPFAM" id="SSF51395">
    <property type="entry name" value="FMN-linked oxidoreductases"/>
    <property type="match status" value="1"/>
</dbReference>
<evidence type="ECO:0000256" key="2">
    <source>
        <dbReference type="ARBA" id="ARBA00023002"/>
    </source>
</evidence>
<evidence type="ECO:0000313" key="5">
    <source>
        <dbReference type="Proteomes" id="UP000752647"/>
    </source>
</evidence>
<dbReference type="Pfam" id="PF00724">
    <property type="entry name" value="Oxidored_FMN"/>
    <property type="match status" value="1"/>
</dbReference>
<dbReference type="GO" id="GO:0016491">
    <property type="term" value="F:oxidoreductase activity"/>
    <property type="evidence" value="ECO:0007669"/>
    <property type="project" value="UniProtKB-KW"/>
</dbReference>
<reference evidence="4" key="1">
    <citation type="submission" date="2021-05" db="EMBL/GenBank/DDBJ databases">
        <title>Pangenome of Leuconostoc gelidum warrants species status for Leuconostoc gelidum subsp. gasicomitatum.</title>
        <authorList>
            <person name="Johansson P."/>
            <person name="Sade E."/>
            <person name="Hultman J."/>
            <person name="Auvinen P."/>
            <person name="Bjorkroth J."/>
        </authorList>
    </citation>
    <scope>NUCLEOTIDE SEQUENCE</scope>
    <source>
        <strain evidence="4">A.21.4</strain>
    </source>
</reference>
<dbReference type="InterPro" id="IPR051799">
    <property type="entry name" value="NADH_flavin_oxidoreductase"/>
</dbReference>
<gene>
    <name evidence="4" type="ORF">KIJ12_03985</name>
</gene>
<dbReference type="CDD" id="cd04747">
    <property type="entry name" value="OYE_like_5_FMN"/>
    <property type="match status" value="1"/>
</dbReference>
<evidence type="ECO:0000259" key="3">
    <source>
        <dbReference type="Pfam" id="PF00724"/>
    </source>
</evidence>
<dbReference type="Proteomes" id="UP000752647">
    <property type="component" value="Unassembled WGS sequence"/>
</dbReference>
<evidence type="ECO:0000256" key="1">
    <source>
        <dbReference type="ARBA" id="ARBA00022630"/>
    </source>
</evidence>
<dbReference type="Gene3D" id="3.20.20.70">
    <property type="entry name" value="Aldolase class I"/>
    <property type="match status" value="1"/>
</dbReference>
<dbReference type="FunFam" id="3.20.20.70:FF:000262">
    <property type="entry name" value="NADH:flavin oxidoreductase"/>
    <property type="match status" value="1"/>
</dbReference>
<dbReference type="GO" id="GO:0010181">
    <property type="term" value="F:FMN binding"/>
    <property type="evidence" value="ECO:0007669"/>
    <property type="project" value="InterPro"/>
</dbReference>
<proteinExistence type="predicted"/>
<dbReference type="InterPro" id="IPR013785">
    <property type="entry name" value="Aldolase_TIM"/>
</dbReference>
<sequence length="371" mass="41386">MEVKKKVKQLSLEEFFLPLKINAELTLKNRFVMAPMTRNLTPEAIPDEELVEYFASRARGGVGLIITEPIAVSHPSANKDGFSPDFATEEKIQGWKAVVRAVHIEGAKIFAQIWHMGCDRDAAKAPNPEIRSVSPSKSGEDNYATVEEIQEIIDAFGETAKIVKEIGFDGVEIHGAHGYLIDEFLWDKTNYRTDNFGGSIKNRVRFAKEIVEIVRKAVGSDFPIGFRISQWKVQDFSAKLAKNPDELKQIVTPLSEAGVDMFHCSTRRFWENEFEGSPLNLAGWVKMMTGKTTITVGSVGLTSMFTESLLSGKGADITSLSKLESKFRDGEFDLVALGRSLIANPDWVNKVQENNLGDLQSFDAEMLKYLK</sequence>
<dbReference type="AlphaFoldDB" id="A0A9Q3SXT1"/>